<organism evidence="7 8">
    <name type="scientific">Kipferlia bialata</name>
    <dbReference type="NCBI Taxonomy" id="797122"/>
    <lineage>
        <taxon>Eukaryota</taxon>
        <taxon>Metamonada</taxon>
        <taxon>Carpediemonas-like organisms</taxon>
        <taxon>Kipferlia</taxon>
    </lineage>
</organism>
<comment type="caution">
    <text evidence="7">The sequence shown here is derived from an EMBL/GenBank/DDBJ whole genome shotgun (WGS) entry which is preliminary data.</text>
</comment>
<dbReference type="SMART" id="SM00356">
    <property type="entry name" value="ZnF_C3H1"/>
    <property type="match status" value="1"/>
</dbReference>
<dbReference type="InterPro" id="IPR036855">
    <property type="entry name" value="Znf_CCCH_sf"/>
</dbReference>
<evidence type="ECO:0000256" key="4">
    <source>
        <dbReference type="PROSITE-ProRule" id="PRU00723"/>
    </source>
</evidence>
<keyword evidence="8" id="KW-1185">Reference proteome</keyword>
<evidence type="ECO:0000313" key="8">
    <source>
        <dbReference type="Proteomes" id="UP000265618"/>
    </source>
</evidence>
<gene>
    <name evidence="7" type="ORF">KIPB_009970</name>
</gene>
<evidence type="ECO:0000256" key="3">
    <source>
        <dbReference type="ARBA" id="ARBA00022833"/>
    </source>
</evidence>
<name>A0A391P5J3_9EUKA</name>
<reference evidence="7 8" key="1">
    <citation type="journal article" date="2018" name="PLoS ONE">
        <title>The draft genome of Kipferlia bialata reveals reductive genome evolution in fornicate parasites.</title>
        <authorList>
            <person name="Tanifuji G."/>
            <person name="Takabayashi S."/>
            <person name="Kume K."/>
            <person name="Takagi M."/>
            <person name="Nakayama T."/>
            <person name="Kamikawa R."/>
            <person name="Inagaki Y."/>
            <person name="Hashimoto T."/>
        </authorList>
    </citation>
    <scope>NUCLEOTIDE SEQUENCE [LARGE SCALE GENOMIC DNA]</scope>
    <source>
        <strain evidence="7">NY0173</strain>
    </source>
</reference>
<dbReference type="GO" id="GO:0008270">
    <property type="term" value="F:zinc ion binding"/>
    <property type="evidence" value="ECO:0007669"/>
    <property type="project" value="UniProtKB-KW"/>
</dbReference>
<evidence type="ECO:0000256" key="1">
    <source>
        <dbReference type="ARBA" id="ARBA00022723"/>
    </source>
</evidence>
<feature type="domain" description="C3H1-type" evidence="6">
    <location>
        <begin position="2"/>
        <end position="30"/>
    </location>
</feature>
<dbReference type="PANTHER" id="PTHR12930">
    <property type="entry name" value="ZINC FINGER PROTEIN 183"/>
    <property type="match status" value="1"/>
</dbReference>
<dbReference type="InterPro" id="IPR000571">
    <property type="entry name" value="Znf_CCCH"/>
</dbReference>
<dbReference type="EMBL" id="BDIP01003548">
    <property type="protein sequence ID" value="GCA63442.1"/>
    <property type="molecule type" value="Genomic_DNA"/>
</dbReference>
<keyword evidence="3 4" id="KW-0862">Zinc</keyword>
<dbReference type="AlphaFoldDB" id="A0A391P5J3"/>
<dbReference type="InterPro" id="IPR039971">
    <property type="entry name" value="CWC24-like"/>
</dbReference>
<dbReference type="InterPro" id="IPR027370">
    <property type="entry name" value="Znf-RING_euk"/>
</dbReference>
<protein>
    <recommendedName>
        <fullName evidence="9">RING-type E3 ubiquitin transferase</fullName>
    </recommendedName>
</protein>
<dbReference type="PROSITE" id="PS50103">
    <property type="entry name" value="ZF_C3H1"/>
    <property type="match status" value="1"/>
</dbReference>
<feature type="zinc finger region" description="C3H1-type" evidence="4">
    <location>
        <begin position="2"/>
        <end position="30"/>
    </location>
</feature>
<feature type="domain" description="RING-type" evidence="5">
    <location>
        <begin position="102"/>
        <end position="140"/>
    </location>
</feature>
<dbReference type="PROSITE" id="PS50089">
    <property type="entry name" value="ZF_RING_2"/>
    <property type="match status" value="1"/>
</dbReference>
<keyword evidence="2 4" id="KW-0863">Zinc-finger</keyword>
<proteinExistence type="predicted"/>
<dbReference type="Pfam" id="PF13445">
    <property type="entry name" value="zf-RING_UBOX"/>
    <property type="match status" value="1"/>
</dbReference>
<accession>A0A391P5J3</accession>
<dbReference type="Gene3D" id="3.30.40.10">
    <property type="entry name" value="Zinc/RING finger domain, C3HC4 (zinc finger)"/>
    <property type="match status" value="1"/>
</dbReference>
<dbReference type="GO" id="GO:0034247">
    <property type="term" value="P:snoRNA splicing"/>
    <property type="evidence" value="ECO:0007669"/>
    <property type="project" value="TreeGrafter"/>
</dbReference>
<dbReference type="SUPFAM" id="SSF57850">
    <property type="entry name" value="RING/U-box"/>
    <property type="match status" value="1"/>
</dbReference>
<evidence type="ECO:0000259" key="6">
    <source>
        <dbReference type="PROSITE" id="PS50103"/>
    </source>
</evidence>
<dbReference type="SMART" id="SM00184">
    <property type="entry name" value="RING"/>
    <property type="match status" value="1"/>
</dbReference>
<dbReference type="PANTHER" id="PTHR12930:SF0">
    <property type="entry name" value="RING FINGER PROTEIN 113B"/>
    <property type="match status" value="1"/>
</dbReference>
<dbReference type="InterPro" id="IPR001841">
    <property type="entry name" value="Znf_RING"/>
</dbReference>
<dbReference type="OrthoDB" id="25761at2759"/>
<evidence type="ECO:0008006" key="9">
    <source>
        <dbReference type="Google" id="ProtNLM"/>
    </source>
</evidence>
<dbReference type="Proteomes" id="UP000265618">
    <property type="component" value="Unassembled WGS sequence"/>
</dbReference>
<sequence length="164" mass="18552">MDHQMPICKDYFETGFCVFGDACIFLHIREQYKSGADLAREELLSRGKKQSAAATRVGRWPVDKYPMVSEELDGLDEWSGFDDDSCVEPSDGEDVHTPYSSCFICRRPFYDPVMTVCGHIFCRECVRGQMRSGDAICPVCGKDLHGILNPVDRNIKAKLKTRSE</sequence>
<dbReference type="SUPFAM" id="SSF90229">
    <property type="entry name" value="CCCH zinc finger"/>
    <property type="match status" value="1"/>
</dbReference>
<dbReference type="GO" id="GO:0005684">
    <property type="term" value="C:U2-type spliceosomal complex"/>
    <property type="evidence" value="ECO:0007669"/>
    <property type="project" value="TreeGrafter"/>
</dbReference>
<dbReference type="InterPro" id="IPR013083">
    <property type="entry name" value="Znf_RING/FYVE/PHD"/>
</dbReference>
<keyword evidence="1 4" id="KW-0479">Metal-binding</keyword>
<evidence type="ECO:0000256" key="2">
    <source>
        <dbReference type="ARBA" id="ARBA00022771"/>
    </source>
</evidence>
<dbReference type="InterPro" id="IPR017907">
    <property type="entry name" value="Znf_RING_CS"/>
</dbReference>
<dbReference type="PROSITE" id="PS00518">
    <property type="entry name" value="ZF_RING_1"/>
    <property type="match status" value="1"/>
</dbReference>
<evidence type="ECO:0000313" key="7">
    <source>
        <dbReference type="EMBL" id="GCA63442.1"/>
    </source>
</evidence>
<dbReference type="Pfam" id="PF00642">
    <property type="entry name" value="zf-CCCH"/>
    <property type="match status" value="1"/>
</dbReference>
<evidence type="ECO:0000259" key="5">
    <source>
        <dbReference type="PROSITE" id="PS50089"/>
    </source>
</evidence>